<dbReference type="PROSITE" id="PS01124">
    <property type="entry name" value="HTH_ARAC_FAMILY_2"/>
    <property type="match status" value="1"/>
</dbReference>
<dbReference type="InterPro" id="IPR037923">
    <property type="entry name" value="HTH-like"/>
</dbReference>
<dbReference type="Pfam" id="PF02311">
    <property type="entry name" value="AraC_binding"/>
    <property type="match status" value="1"/>
</dbReference>
<dbReference type="InterPro" id="IPR018060">
    <property type="entry name" value="HTH_AraC"/>
</dbReference>
<dbReference type="AlphaFoldDB" id="A0A1Y6ISL1"/>
<keyword evidence="3" id="KW-0010">Activator</keyword>
<keyword evidence="9" id="KW-1185">Reference proteome</keyword>
<evidence type="ECO:0000313" key="6">
    <source>
        <dbReference type="EMBL" id="MDW6001361.1"/>
    </source>
</evidence>
<dbReference type="InterPro" id="IPR018062">
    <property type="entry name" value="HTH_AraC-typ_CS"/>
</dbReference>
<name>A0A1Y6ISL1_9VIBR</name>
<dbReference type="GO" id="GO:0003700">
    <property type="term" value="F:DNA-binding transcription factor activity"/>
    <property type="evidence" value="ECO:0007669"/>
    <property type="project" value="InterPro"/>
</dbReference>
<evidence type="ECO:0000256" key="4">
    <source>
        <dbReference type="ARBA" id="ARBA00023163"/>
    </source>
</evidence>
<dbReference type="InterPro" id="IPR009057">
    <property type="entry name" value="Homeodomain-like_sf"/>
</dbReference>
<dbReference type="SUPFAM" id="SSF51215">
    <property type="entry name" value="Regulatory protein AraC"/>
    <property type="match status" value="1"/>
</dbReference>
<dbReference type="Gene3D" id="2.60.120.10">
    <property type="entry name" value="Jelly Rolls"/>
    <property type="match status" value="1"/>
</dbReference>
<evidence type="ECO:0000313" key="8">
    <source>
        <dbReference type="Proteomes" id="UP000196125"/>
    </source>
</evidence>
<keyword evidence="4" id="KW-0804">Transcription</keyword>
<dbReference type="EMBL" id="FXXI01000002">
    <property type="protein sequence ID" value="SMS00616.1"/>
    <property type="molecule type" value="Genomic_DNA"/>
</dbReference>
<evidence type="ECO:0000256" key="3">
    <source>
        <dbReference type="ARBA" id="ARBA00023159"/>
    </source>
</evidence>
<dbReference type="SUPFAM" id="SSF46689">
    <property type="entry name" value="Homeodomain-like"/>
    <property type="match status" value="1"/>
</dbReference>
<dbReference type="InterPro" id="IPR003313">
    <property type="entry name" value="AraC-bd"/>
</dbReference>
<dbReference type="InterPro" id="IPR014710">
    <property type="entry name" value="RmlC-like_jellyroll"/>
</dbReference>
<keyword evidence="2" id="KW-0238">DNA-binding</keyword>
<dbReference type="InterPro" id="IPR020449">
    <property type="entry name" value="Tscrpt_reg_AraC-type_HTH"/>
</dbReference>
<gene>
    <name evidence="7" type="primary">rhaS_3</name>
    <name evidence="6" type="ORF">SBX37_00365</name>
    <name evidence="7" type="ORF">VIM7927_01883</name>
</gene>
<evidence type="ECO:0000313" key="9">
    <source>
        <dbReference type="Proteomes" id="UP001283366"/>
    </source>
</evidence>
<evidence type="ECO:0000259" key="5">
    <source>
        <dbReference type="PROSITE" id="PS01124"/>
    </source>
</evidence>
<evidence type="ECO:0000256" key="1">
    <source>
        <dbReference type="ARBA" id="ARBA00023015"/>
    </source>
</evidence>
<dbReference type="SMART" id="SM00342">
    <property type="entry name" value="HTH_ARAC"/>
    <property type="match status" value="1"/>
</dbReference>
<dbReference type="GO" id="GO:0043565">
    <property type="term" value="F:sequence-specific DNA binding"/>
    <property type="evidence" value="ECO:0007669"/>
    <property type="project" value="InterPro"/>
</dbReference>
<dbReference type="EMBL" id="JAWRCO010000001">
    <property type="protein sequence ID" value="MDW6001361.1"/>
    <property type="molecule type" value="Genomic_DNA"/>
</dbReference>
<keyword evidence="1" id="KW-0805">Transcription regulation</keyword>
<evidence type="ECO:0000256" key="2">
    <source>
        <dbReference type="ARBA" id="ARBA00023125"/>
    </source>
</evidence>
<evidence type="ECO:0000313" key="7">
    <source>
        <dbReference type="EMBL" id="SMS00616.1"/>
    </source>
</evidence>
<dbReference type="Gene3D" id="1.10.10.60">
    <property type="entry name" value="Homeodomain-like"/>
    <property type="match status" value="2"/>
</dbReference>
<dbReference type="Proteomes" id="UP001283366">
    <property type="component" value="Unassembled WGS sequence"/>
</dbReference>
<dbReference type="Pfam" id="PF12833">
    <property type="entry name" value="HTH_18"/>
    <property type="match status" value="1"/>
</dbReference>
<reference evidence="7 8" key="1">
    <citation type="submission" date="2017-05" db="EMBL/GenBank/DDBJ databases">
        <authorList>
            <person name="Song R."/>
            <person name="Chenine A.L."/>
            <person name="Ruprecht R.M."/>
        </authorList>
    </citation>
    <scope>NUCLEOTIDE SEQUENCE [LARGE SCALE GENOMIC DNA]</scope>
    <source>
        <strain evidence="7 8">CECT 7927</strain>
    </source>
</reference>
<dbReference type="PRINTS" id="PR00032">
    <property type="entry name" value="HTHARAC"/>
</dbReference>
<protein>
    <submittedName>
        <fullName evidence="7">HTH-type transcriptional activator RhaS</fullName>
    </submittedName>
    <submittedName>
        <fullName evidence="6">Helix-turn-helix domain-containing protein</fullName>
    </submittedName>
</protein>
<proteinExistence type="predicted"/>
<feature type="domain" description="HTH araC/xylS-type" evidence="5">
    <location>
        <begin position="172"/>
        <end position="270"/>
    </location>
</feature>
<reference evidence="6 9" key="2">
    <citation type="submission" date="2023-11" db="EMBL/GenBank/DDBJ databases">
        <title>Plant-associative lifestyle of Vibrio porteresiae and its evolutionary dynamics.</title>
        <authorList>
            <person name="Rameshkumar N."/>
            <person name="Kirti K."/>
        </authorList>
    </citation>
    <scope>NUCLEOTIDE SEQUENCE [LARGE SCALE GENOMIC DNA]</scope>
    <source>
        <strain evidence="6 9">MSSRF38</strain>
    </source>
</reference>
<dbReference type="Proteomes" id="UP000196125">
    <property type="component" value="Unassembled WGS sequence"/>
</dbReference>
<sequence length="280" mass="32536">MIYLNSNEFFIDSQSPVATELRSPQEPFPEHAHSFEEIIIVSSGNGIHVMNDIPMNLSKNYVCFVKREDRHLFENVDKLYLSNVLFDKSRLSLSSTLSKYMPSPADENHGWFINENAAERIHQLVERLHIESHTDSEESRILTQSLFQQLIIELWRGKIQPVDMLNSDDKVISALAHINNNYAELMELESVAEMAQLSPRQLTKSIKHLTGMNYNQYIHYIRASKALSQLLYTDRPITDIAFQVGYQDSNYFSTKFKQVFNMTPRDARLRKENQTLFLSK</sequence>
<dbReference type="PANTHER" id="PTHR43280">
    <property type="entry name" value="ARAC-FAMILY TRANSCRIPTIONAL REGULATOR"/>
    <property type="match status" value="1"/>
</dbReference>
<accession>A0A1Y6ISL1</accession>
<dbReference type="RefSeq" id="WP_087480645.1">
    <property type="nucleotide sequence ID" value="NZ_AP024883.1"/>
</dbReference>
<dbReference type="OrthoDB" id="2547276at2"/>
<dbReference type="PANTHER" id="PTHR43280:SF28">
    <property type="entry name" value="HTH-TYPE TRANSCRIPTIONAL ACTIVATOR RHAS"/>
    <property type="match status" value="1"/>
</dbReference>
<organism evidence="7 8">
    <name type="scientific">Vibrio mangrovi</name>
    <dbReference type="NCBI Taxonomy" id="474394"/>
    <lineage>
        <taxon>Bacteria</taxon>
        <taxon>Pseudomonadati</taxon>
        <taxon>Pseudomonadota</taxon>
        <taxon>Gammaproteobacteria</taxon>
        <taxon>Vibrionales</taxon>
        <taxon>Vibrionaceae</taxon>
        <taxon>Vibrio</taxon>
    </lineage>
</organism>
<dbReference type="PROSITE" id="PS00041">
    <property type="entry name" value="HTH_ARAC_FAMILY_1"/>
    <property type="match status" value="1"/>
</dbReference>